<dbReference type="SUPFAM" id="SSF52833">
    <property type="entry name" value="Thioredoxin-like"/>
    <property type="match status" value="1"/>
</dbReference>
<dbReference type="InterPro" id="IPR036249">
    <property type="entry name" value="Thioredoxin-like_sf"/>
</dbReference>
<dbReference type="EMBL" id="UINC01028841">
    <property type="protein sequence ID" value="SVB10561.1"/>
    <property type="molecule type" value="Genomic_DNA"/>
</dbReference>
<dbReference type="InterPro" id="IPR000866">
    <property type="entry name" value="AhpC/TSA"/>
</dbReference>
<keyword evidence="1" id="KW-0472">Membrane</keyword>
<keyword evidence="1" id="KW-0812">Transmembrane</keyword>
<gene>
    <name evidence="3" type="ORF">METZ01_LOCUS163415</name>
</gene>
<dbReference type="Pfam" id="PF00578">
    <property type="entry name" value="AhpC-TSA"/>
    <property type="match status" value="1"/>
</dbReference>
<name>A0A382BAK0_9ZZZZ</name>
<feature type="non-terminal residue" evidence="3">
    <location>
        <position position="87"/>
    </location>
</feature>
<reference evidence="3" key="1">
    <citation type="submission" date="2018-05" db="EMBL/GenBank/DDBJ databases">
        <authorList>
            <person name="Lanie J.A."/>
            <person name="Ng W.-L."/>
            <person name="Kazmierczak K.M."/>
            <person name="Andrzejewski T.M."/>
            <person name="Davidsen T.M."/>
            <person name="Wayne K.J."/>
            <person name="Tettelin H."/>
            <person name="Glass J.I."/>
            <person name="Rusch D."/>
            <person name="Podicherti R."/>
            <person name="Tsui H.-C.T."/>
            <person name="Winkler M.E."/>
        </authorList>
    </citation>
    <scope>NUCLEOTIDE SEQUENCE</scope>
</reference>
<organism evidence="3">
    <name type="scientific">marine metagenome</name>
    <dbReference type="NCBI Taxonomy" id="408172"/>
    <lineage>
        <taxon>unclassified sequences</taxon>
        <taxon>metagenomes</taxon>
        <taxon>ecological metagenomes</taxon>
    </lineage>
</organism>
<dbReference type="GO" id="GO:0016491">
    <property type="term" value="F:oxidoreductase activity"/>
    <property type="evidence" value="ECO:0007669"/>
    <property type="project" value="InterPro"/>
</dbReference>
<feature type="transmembrane region" description="Helical" evidence="1">
    <location>
        <begin position="18"/>
        <end position="36"/>
    </location>
</feature>
<feature type="domain" description="Alkyl hydroperoxide reductase subunit C/ Thiol specific antioxidant" evidence="2">
    <location>
        <begin position="47"/>
        <end position="85"/>
    </location>
</feature>
<protein>
    <recommendedName>
        <fullName evidence="2">Alkyl hydroperoxide reductase subunit C/ Thiol specific antioxidant domain-containing protein</fullName>
    </recommendedName>
</protein>
<accession>A0A382BAK0</accession>
<evidence type="ECO:0000259" key="2">
    <source>
        <dbReference type="Pfam" id="PF00578"/>
    </source>
</evidence>
<dbReference type="GO" id="GO:0016209">
    <property type="term" value="F:antioxidant activity"/>
    <property type="evidence" value="ECO:0007669"/>
    <property type="project" value="InterPro"/>
</dbReference>
<dbReference type="Gene3D" id="3.40.30.10">
    <property type="entry name" value="Glutaredoxin"/>
    <property type="match status" value="1"/>
</dbReference>
<keyword evidence="1" id="KW-1133">Transmembrane helix</keyword>
<dbReference type="AlphaFoldDB" id="A0A382BAK0"/>
<proteinExistence type="predicted"/>
<evidence type="ECO:0000256" key="1">
    <source>
        <dbReference type="SAM" id="Phobius"/>
    </source>
</evidence>
<evidence type="ECO:0000313" key="3">
    <source>
        <dbReference type="EMBL" id="SVB10561.1"/>
    </source>
</evidence>
<sequence>MKLWSTRISGRNRFLKSLLLNMSVVILVIWGVGIWHSRNLLPTGSDDRAPDFELNGIDGKSYGLHRSEGPVFLYFFAPWCSVCKMSI</sequence>